<dbReference type="AlphaFoldDB" id="A0A060CLR6"/>
<organism evidence="1">
    <name type="scientific">uncultured Nakamurella sp</name>
    <dbReference type="NCBI Taxonomy" id="435901"/>
    <lineage>
        <taxon>Bacteria</taxon>
        <taxon>Bacillati</taxon>
        <taxon>Actinomycetota</taxon>
        <taxon>Actinomycetes</taxon>
        <taxon>Nakamurellales</taxon>
        <taxon>Nakamurellaceae</taxon>
        <taxon>Nakamurella</taxon>
        <taxon>environmental samples</taxon>
    </lineage>
</organism>
<dbReference type="GO" id="GO:0016798">
    <property type="term" value="F:hydrolase activity, acting on glycosyl bonds"/>
    <property type="evidence" value="ECO:0007669"/>
    <property type="project" value="UniProtKB-KW"/>
</dbReference>
<evidence type="ECO:0000313" key="1">
    <source>
        <dbReference type="EMBL" id="AIA95922.1"/>
    </source>
</evidence>
<dbReference type="EMBL" id="KF128558">
    <property type="protein sequence ID" value="AIA95922.1"/>
    <property type="molecule type" value="Genomic_DNA"/>
</dbReference>
<protein>
    <submittedName>
        <fullName evidence="1">CAZy families GH13 protein</fullName>
    </submittedName>
</protein>
<sequence length="118" mass="12995">PQPEEWAVLAVDAQEVKHDSPLRQYRYLIELRRSLRLGSGDLEWLEVHPDILAVRNGVLVAAVNTGPVSREIPVAGSVVHSSGSRRTSTAQLLAARDGHLVLEPNRCVWILTEHGFGS</sequence>
<feature type="non-terminal residue" evidence="1">
    <location>
        <position position="1"/>
    </location>
</feature>
<name>A0A060CLR6_9ACTN</name>
<reference evidence="1" key="1">
    <citation type="journal article" date="2013" name="Environ. Microbiol.">
        <title>Seasonally variable intestinal metagenomes of the red palm weevil (Rhynchophorus ferrugineus).</title>
        <authorList>
            <person name="Jia S."/>
            <person name="Zhang X."/>
            <person name="Zhang G."/>
            <person name="Yin A."/>
            <person name="Zhang S."/>
            <person name="Li F."/>
            <person name="Wang L."/>
            <person name="Zhao D."/>
            <person name="Yun Q."/>
            <person name="Tala"/>
            <person name="Wang J."/>
            <person name="Sun G."/>
            <person name="Baabdullah M."/>
            <person name="Yu X."/>
            <person name="Hu S."/>
            <person name="Al-Mssallem I.S."/>
            <person name="Yu J."/>
        </authorList>
    </citation>
    <scope>NUCLEOTIDE SEQUENCE</scope>
</reference>
<proteinExistence type="predicted"/>
<accession>A0A060CLR6</accession>